<feature type="region of interest" description="Disordered" evidence="3">
    <location>
        <begin position="1"/>
        <end position="32"/>
    </location>
</feature>
<feature type="region of interest" description="Disordered" evidence="3">
    <location>
        <begin position="178"/>
        <end position="201"/>
    </location>
</feature>
<gene>
    <name evidence="5" type="ORF">HS088_TW08G00859</name>
</gene>
<dbReference type="EMBL" id="JAAARO010000008">
    <property type="protein sequence ID" value="KAF5744259.1"/>
    <property type="molecule type" value="Genomic_DNA"/>
</dbReference>
<dbReference type="GO" id="GO:0003723">
    <property type="term" value="F:RNA binding"/>
    <property type="evidence" value="ECO:0007669"/>
    <property type="project" value="UniProtKB-UniRule"/>
</dbReference>
<sequence length="794" mass="87748">MPPRVVKRGAAAGGLKRAGRGGRVTGKQQNSLQEEAVKVEEVQIEEKTVVEEKPVIQEKPVVVEEKLVVLANKLLDSGPGAGAGSRSDTQSAVAVKKEEEMKESGDEFEKDERLELDDNEPEEYGGDYDDREIEQEDVQDEGDEPVEELEEEENIGEEEDGDMVEEEIIEEVAEEIEGEVEPEHSSEEPEHAEVYVEEEDHHDVIKERRKRKEFEVFVGGLDKDATEDDIREVFSQVGQVTEVRLMMSPLTKKNKGFAFLRFASVEQAKRAVTELKHPVINGKQCGVTPSQDSDTLFLGNICKTWTKEALKEKLKHYGVNNVDDITLVEDSNNEGINRGFAFLEFSSRSDAMDAFKRLQKRDVLFGVDRPAKVSFADSFIDPGDEIMAQVKTVFIDGLPASWDEDRVRKLLKKYGEVEKVELARNMPSAKRKDFGFVTFDSHDAAVTCAKSINNAELGEGDSKAKVRARLSRPLQRGRGKHVSRGDFRSLHGAGRAVRGPYGRPELHSLPGRGVRGIGSRLSPVSVKRPIVIRDRRPPVMSMAARGRPLPPPRSYERRAPAPSYPKSSFKRDYGRRDELPPPRRVAIDYGSRAAVERRPSSYRDEYSHSSGYSDIPGSTSRTVARRAYLDDGYSPRFERPPPSYRGGRARDYDSISGSKRPYSAMDDVPHCYSDSTVRHSRARVEYELGGSASQYGDAYGDRLGRSNMGYGSSRGSMSSQGSHGVYSSRQGMGYGGGSYGGGGGGDSEMYSSSYGGDYMSRGRDVGGSSYSSLYSGRGVGGSSYMGSGGSSSYY</sequence>
<dbReference type="FunFam" id="3.30.70.330:FF:000187">
    <property type="entry name" value="Heterogeneous nuclear ribonucleoprotein Q"/>
    <property type="match status" value="1"/>
</dbReference>
<dbReference type="SUPFAM" id="SSF54928">
    <property type="entry name" value="RNA-binding domain, RBD"/>
    <property type="match status" value="2"/>
</dbReference>
<reference evidence="5 6" key="1">
    <citation type="journal article" date="2020" name="Nat. Commun.">
        <title>Genome of Tripterygium wilfordii and identification of cytochrome P450 involved in triptolide biosynthesis.</title>
        <authorList>
            <person name="Tu L."/>
            <person name="Su P."/>
            <person name="Zhang Z."/>
            <person name="Gao L."/>
            <person name="Wang J."/>
            <person name="Hu T."/>
            <person name="Zhou J."/>
            <person name="Zhang Y."/>
            <person name="Zhao Y."/>
            <person name="Liu Y."/>
            <person name="Song Y."/>
            <person name="Tong Y."/>
            <person name="Lu Y."/>
            <person name="Yang J."/>
            <person name="Xu C."/>
            <person name="Jia M."/>
            <person name="Peters R.J."/>
            <person name="Huang L."/>
            <person name="Gao W."/>
        </authorList>
    </citation>
    <scope>NUCLEOTIDE SEQUENCE [LARGE SCALE GENOMIC DNA]</scope>
    <source>
        <strain evidence="6">cv. XIE 37</strain>
        <tissue evidence="5">Leaf</tissue>
    </source>
</reference>
<dbReference type="CDD" id="cd00590">
    <property type="entry name" value="RRM_SF"/>
    <property type="match status" value="3"/>
</dbReference>
<feature type="compositionally biased region" description="Basic and acidic residues" evidence="3">
    <location>
        <begin position="95"/>
        <end position="113"/>
    </location>
</feature>
<feature type="compositionally biased region" description="Polar residues" evidence="3">
    <location>
        <begin position="608"/>
        <end position="619"/>
    </location>
</feature>
<dbReference type="Proteomes" id="UP000593562">
    <property type="component" value="Unassembled WGS sequence"/>
</dbReference>
<evidence type="ECO:0000259" key="4">
    <source>
        <dbReference type="PROSITE" id="PS50102"/>
    </source>
</evidence>
<dbReference type="FunCoup" id="A0A7J7DDB1">
    <property type="interactions" value="3361"/>
</dbReference>
<feature type="compositionally biased region" description="Acidic residues" evidence="3">
    <location>
        <begin position="114"/>
        <end position="164"/>
    </location>
</feature>
<organism evidence="5 6">
    <name type="scientific">Tripterygium wilfordii</name>
    <name type="common">Thunder God vine</name>
    <dbReference type="NCBI Taxonomy" id="458696"/>
    <lineage>
        <taxon>Eukaryota</taxon>
        <taxon>Viridiplantae</taxon>
        <taxon>Streptophyta</taxon>
        <taxon>Embryophyta</taxon>
        <taxon>Tracheophyta</taxon>
        <taxon>Spermatophyta</taxon>
        <taxon>Magnoliopsida</taxon>
        <taxon>eudicotyledons</taxon>
        <taxon>Gunneridae</taxon>
        <taxon>Pentapetalae</taxon>
        <taxon>rosids</taxon>
        <taxon>fabids</taxon>
        <taxon>Celastrales</taxon>
        <taxon>Celastraceae</taxon>
        <taxon>Tripterygium</taxon>
    </lineage>
</organism>
<name>A0A7J7DDB1_TRIWF</name>
<dbReference type="InterPro" id="IPR000504">
    <property type="entry name" value="RRM_dom"/>
</dbReference>
<feature type="region of interest" description="Disordered" evidence="3">
    <location>
        <begin position="75"/>
        <end position="164"/>
    </location>
</feature>
<accession>A0A7J7DDB1</accession>
<dbReference type="SMART" id="SM00360">
    <property type="entry name" value="RRM"/>
    <property type="match status" value="3"/>
</dbReference>
<dbReference type="AlphaFoldDB" id="A0A7J7DDB1"/>
<feature type="domain" description="RRM" evidence="4">
    <location>
        <begin position="294"/>
        <end position="378"/>
    </location>
</feature>
<dbReference type="PANTHER" id="PTHR21245">
    <property type="entry name" value="HETEROGENEOUS NUCLEAR RIBONUCLEOPROTEIN"/>
    <property type="match status" value="1"/>
</dbReference>
<dbReference type="FunFam" id="3.30.70.330:FF:000310">
    <property type="entry name" value="RNA recognition water-stress protein1"/>
    <property type="match status" value="1"/>
</dbReference>
<feature type="domain" description="RRM" evidence="4">
    <location>
        <begin position="391"/>
        <end position="473"/>
    </location>
</feature>
<feature type="compositionally biased region" description="Basic and acidic residues" evidence="3">
    <location>
        <begin position="594"/>
        <end position="607"/>
    </location>
</feature>
<dbReference type="InterPro" id="IPR035979">
    <property type="entry name" value="RBD_domain_sf"/>
</dbReference>
<protein>
    <submittedName>
        <fullName evidence="5">Putative RNA binding protein</fullName>
    </submittedName>
</protein>
<dbReference type="FunFam" id="3.30.70.330:FF:000806">
    <property type="entry name" value="Heterogeneous nuclear ribonucleoprotein Q isoform A"/>
    <property type="match status" value="1"/>
</dbReference>
<feature type="compositionally biased region" description="Basic and acidic residues" evidence="3">
    <location>
        <begin position="569"/>
        <end position="581"/>
    </location>
</feature>
<evidence type="ECO:0000313" key="5">
    <source>
        <dbReference type="EMBL" id="KAF5744259.1"/>
    </source>
</evidence>
<feature type="region of interest" description="Disordered" evidence="3">
    <location>
        <begin position="539"/>
        <end position="619"/>
    </location>
</feature>
<feature type="compositionally biased region" description="Basic residues" evidence="3">
    <location>
        <begin position="473"/>
        <end position="482"/>
    </location>
</feature>
<feature type="region of interest" description="Disordered" evidence="3">
    <location>
        <begin position="473"/>
        <end position="520"/>
    </location>
</feature>
<keyword evidence="6" id="KW-1185">Reference proteome</keyword>
<proteinExistence type="predicted"/>
<feature type="domain" description="RRM" evidence="4">
    <location>
        <begin position="214"/>
        <end position="292"/>
    </location>
</feature>
<keyword evidence="1 2" id="KW-0694">RNA-binding</keyword>
<dbReference type="Pfam" id="PF00076">
    <property type="entry name" value="RRM_1"/>
    <property type="match status" value="3"/>
</dbReference>
<evidence type="ECO:0000256" key="1">
    <source>
        <dbReference type="ARBA" id="ARBA00022884"/>
    </source>
</evidence>
<evidence type="ECO:0000256" key="2">
    <source>
        <dbReference type="PROSITE-ProRule" id="PRU00176"/>
    </source>
</evidence>
<dbReference type="PROSITE" id="PS50102">
    <property type="entry name" value="RRM"/>
    <property type="match status" value="3"/>
</dbReference>
<dbReference type="Gene3D" id="3.30.70.330">
    <property type="match status" value="3"/>
</dbReference>
<feature type="compositionally biased region" description="Basic and acidic residues" evidence="3">
    <location>
        <begin position="181"/>
        <end position="201"/>
    </location>
</feature>
<dbReference type="InterPro" id="IPR012677">
    <property type="entry name" value="Nucleotide-bd_a/b_plait_sf"/>
</dbReference>
<evidence type="ECO:0000313" key="6">
    <source>
        <dbReference type="Proteomes" id="UP000593562"/>
    </source>
</evidence>
<comment type="caution">
    <text evidence="5">The sequence shown here is derived from an EMBL/GenBank/DDBJ whole genome shotgun (WGS) entry which is preliminary data.</text>
</comment>
<evidence type="ECO:0000256" key="3">
    <source>
        <dbReference type="SAM" id="MobiDB-lite"/>
    </source>
</evidence>
<feature type="region of interest" description="Disordered" evidence="3">
    <location>
        <begin position="632"/>
        <end position="653"/>
    </location>
</feature>
<dbReference type="InParanoid" id="A0A7J7DDB1"/>